<evidence type="ECO:0000313" key="1">
    <source>
        <dbReference type="EMBL" id="PRQ36434.1"/>
    </source>
</evidence>
<gene>
    <name evidence="1" type="ORF">RchiOBHm_Chr4g0391521</name>
</gene>
<name>A0A2P6QQG8_ROSCH</name>
<organism evidence="1 2">
    <name type="scientific">Rosa chinensis</name>
    <name type="common">China rose</name>
    <dbReference type="NCBI Taxonomy" id="74649"/>
    <lineage>
        <taxon>Eukaryota</taxon>
        <taxon>Viridiplantae</taxon>
        <taxon>Streptophyta</taxon>
        <taxon>Embryophyta</taxon>
        <taxon>Tracheophyta</taxon>
        <taxon>Spermatophyta</taxon>
        <taxon>Magnoliopsida</taxon>
        <taxon>eudicotyledons</taxon>
        <taxon>Gunneridae</taxon>
        <taxon>Pentapetalae</taxon>
        <taxon>rosids</taxon>
        <taxon>fabids</taxon>
        <taxon>Rosales</taxon>
        <taxon>Rosaceae</taxon>
        <taxon>Rosoideae</taxon>
        <taxon>Rosoideae incertae sedis</taxon>
        <taxon>Rosa</taxon>
    </lineage>
</organism>
<accession>A0A2P6QQG8</accession>
<dbReference type="Proteomes" id="UP000238479">
    <property type="component" value="Chromosome 4"/>
</dbReference>
<proteinExistence type="predicted"/>
<keyword evidence="2" id="KW-1185">Reference proteome</keyword>
<protein>
    <submittedName>
        <fullName evidence="1">Uncharacterized protein</fullName>
    </submittedName>
</protein>
<comment type="caution">
    <text evidence="1">The sequence shown here is derived from an EMBL/GenBank/DDBJ whole genome shotgun (WGS) entry which is preliminary data.</text>
</comment>
<dbReference type="Gramene" id="PRQ36434">
    <property type="protein sequence ID" value="PRQ36434"/>
    <property type="gene ID" value="RchiOBHm_Chr4g0391521"/>
</dbReference>
<sequence length="102" mass="11694">MSIFIFFDSKYVLKGNTPVYNFSFKIDILSLLIRKLIRFDRRFSVQVSLSAASFQLILVSLRRSEISVLDLQSKALFSFSRSLAPSLFALITSLFLLLRLPP</sequence>
<evidence type="ECO:0000313" key="2">
    <source>
        <dbReference type="Proteomes" id="UP000238479"/>
    </source>
</evidence>
<reference evidence="1 2" key="1">
    <citation type="journal article" date="2018" name="Nat. Genet.">
        <title>The Rosa genome provides new insights in the design of modern roses.</title>
        <authorList>
            <person name="Bendahmane M."/>
        </authorList>
    </citation>
    <scope>NUCLEOTIDE SEQUENCE [LARGE SCALE GENOMIC DNA]</scope>
    <source>
        <strain evidence="2">cv. Old Blush</strain>
    </source>
</reference>
<dbReference type="EMBL" id="PDCK01000042">
    <property type="protein sequence ID" value="PRQ36434.1"/>
    <property type="molecule type" value="Genomic_DNA"/>
</dbReference>
<dbReference type="AlphaFoldDB" id="A0A2P6QQG8"/>